<accession>A0A1H4RLK6</accession>
<dbReference type="RefSeq" id="WP_139305308.1">
    <property type="nucleotide sequence ID" value="NZ_FNSQ01000005.1"/>
</dbReference>
<organism evidence="2 3">
    <name type="scientific">Microbacterium hydrocarbonoxydans</name>
    <dbReference type="NCBI Taxonomy" id="273678"/>
    <lineage>
        <taxon>Bacteria</taxon>
        <taxon>Bacillati</taxon>
        <taxon>Actinomycetota</taxon>
        <taxon>Actinomycetes</taxon>
        <taxon>Micrococcales</taxon>
        <taxon>Microbacteriaceae</taxon>
        <taxon>Microbacterium</taxon>
    </lineage>
</organism>
<proteinExistence type="predicted"/>
<protein>
    <submittedName>
        <fullName evidence="2">Uncharacterized protein</fullName>
    </submittedName>
</protein>
<dbReference type="AlphaFoldDB" id="A0A1H4RLK6"/>
<sequence length="103" mass="11437">MKITPLVLHHDRKTSLAGLREAFDAEPASPPKITFRQYTDLDSEAESYTTKLAKTSPADVEGEDAGQRGDGDEVSCRRAMRGIGSRRCFSKPLQGWVPCGPWW</sequence>
<evidence type="ECO:0000313" key="3">
    <source>
        <dbReference type="Proteomes" id="UP000183750"/>
    </source>
</evidence>
<dbReference type="Proteomes" id="UP000183750">
    <property type="component" value="Unassembled WGS sequence"/>
</dbReference>
<evidence type="ECO:0000256" key="1">
    <source>
        <dbReference type="SAM" id="MobiDB-lite"/>
    </source>
</evidence>
<keyword evidence="3" id="KW-1185">Reference proteome</keyword>
<gene>
    <name evidence="2" type="ORF">SAMN04489807_3432</name>
</gene>
<feature type="region of interest" description="Disordered" evidence="1">
    <location>
        <begin position="46"/>
        <end position="73"/>
    </location>
</feature>
<evidence type="ECO:0000313" key="2">
    <source>
        <dbReference type="EMBL" id="SEC32739.1"/>
    </source>
</evidence>
<dbReference type="EMBL" id="FNSQ01000005">
    <property type="protein sequence ID" value="SEC32739.1"/>
    <property type="molecule type" value="Genomic_DNA"/>
</dbReference>
<name>A0A1H4RLK6_9MICO</name>
<reference evidence="3" key="1">
    <citation type="submission" date="2016-10" db="EMBL/GenBank/DDBJ databases">
        <authorList>
            <person name="Varghese N."/>
            <person name="Submissions S."/>
        </authorList>
    </citation>
    <scope>NUCLEOTIDE SEQUENCE [LARGE SCALE GENOMIC DNA]</scope>
    <source>
        <strain evidence="3">DSM 16089</strain>
    </source>
</reference>